<comment type="caution">
    <text evidence="8">The sequence shown here is derived from an EMBL/GenBank/DDBJ whole genome shotgun (WGS) entry which is preliminary data.</text>
</comment>
<organism evidence="8 9">
    <name type="scientific">Cichlidogyrus casuarinus</name>
    <dbReference type="NCBI Taxonomy" id="1844966"/>
    <lineage>
        <taxon>Eukaryota</taxon>
        <taxon>Metazoa</taxon>
        <taxon>Spiralia</taxon>
        <taxon>Lophotrochozoa</taxon>
        <taxon>Platyhelminthes</taxon>
        <taxon>Monogenea</taxon>
        <taxon>Monopisthocotylea</taxon>
        <taxon>Dactylogyridea</taxon>
        <taxon>Ancyrocephalidae</taxon>
        <taxon>Cichlidogyrus</taxon>
    </lineage>
</organism>
<dbReference type="EMBL" id="JBJKFK010001602">
    <property type="protein sequence ID" value="KAL3312675.1"/>
    <property type="molecule type" value="Genomic_DNA"/>
</dbReference>
<feature type="domain" description="BZIP" evidence="7">
    <location>
        <begin position="102"/>
        <end position="152"/>
    </location>
</feature>
<keyword evidence="5" id="KW-0539">Nucleus</keyword>
<keyword evidence="3" id="KW-0238">DNA-binding</keyword>
<dbReference type="PROSITE" id="PS00036">
    <property type="entry name" value="BZIP_BASIC"/>
    <property type="match status" value="1"/>
</dbReference>
<feature type="compositionally biased region" description="Basic and acidic residues" evidence="6">
    <location>
        <begin position="427"/>
        <end position="441"/>
    </location>
</feature>
<dbReference type="Pfam" id="PF07716">
    <property type="entry name" value="bZIP_2"/>
    <property type="match status" value="2"/>
</dbReference>
<proteinExistence type="inferred from homology"/>
<feature type="region of interest" description="Disordered" evidence="6">
    <location>
        <begin position="502"/>
        <end position="579"/>
    </location>
</feature>
<evidence type="ECO:0000259" key="7">
    <source>
        <dbReference type="PROSITE" id="PS50217"/>
    </source>
</evidence>
<dbReference type="AlphaFoldDB" id="A0ABD2PZ26"/>
<dbReference type="InterPro" id="IPR046347">
    <property type="entry name" value="bZIP_sf"/>
</dbReference>
<dbReference type="SMART" id="SM00338">
    <property type="entry name" value="BRLZ"/>
    <property type="match status" value="2"/>
</dbReference>
<keyword evidence="9" id="KW-1185">Reference proteome</keyword>
<dbReference type="InterPro" id="IPR047106">
    <property type="entry name" value="NFIL3-like_bZIP"/>
</dbReference>
<evidence type="ECO:0000256" key="1">
    <source>
        <dbReference type="ARBA" id="ARBA00006079"/>
    </source>
</evidence>
<feature type="region of interest" description="Disordered" evidence="6">
    <location>
        <begin position="403"/>
        <end position="441"/>
    </location>
</feature>
<feature type="compositionally biased region" description="Low complexity" evidence="6">
    <location>
        <begin position="54"/>
        <end position="66"/>
    </location>
</feature>
<feature type="compositionally biased region" description="Polar residues" evidence="6">
    <location>
        <begin position="69"/>
        <end position="85"/>
    </location>
</feature>
<dbReference type="PROSITE" id="PS50217">
    <property type="entry name" value="BZIP"/>
    <property type="match status" value="1"/>
</dbReference>
<feature type="compositionally biased region" description="Low complexity" evidence="6">
    <location>
        <begin position="403"/>
        <end position="416"/>
    </location>
</feature>
<evidence type="ECO:0000256" key="2">
    <source>
        <dbReference type="ARBA" id="ARBA00023015"/>
    </source>
</evidence>
<evidence type="ECO:0000256" key="5">
    <source>
        <dbReference type="ARBA" id="ARBA00023242"/>
    </source>
</evidence>
<evidence type="ECO:0000256" key="4">
    <source>
        <dbReference type="ARBA" id="ARBA00023163"/>
    </source>
</evidence>
<protein>
    <recommendedName>
        <fullName evidence="7">BZIP domain-containing protein</fullName>
    </recommendedName>
</protein>
<dbReference type="PANTHER" id="PTHR15284:SF0">
    <property type="entry name" value="GH23983P"/>
    <property type="match status" value="1"/>
</dbReference>
<dbReference type="GO" id="GO:0003677">
    <property type="term" value="F:DNA binding"/>
    <property type="evidence" value="ECO:0007669"/>
    <property type="project" value="UniProtKB-KW"/>
</dbReference>
<keyword evidence="4" id="KW-0804">Transcription</keyword>
<sequence length="579" mass="63346">MHNQDDIPSDCPVVEPSTPPITPHKRHHALLLAAGIPPNPFPLPHHHSMCSDVSSGAESPASGAEGQRNMETLSQHSFQSESTPGPHSDRKQRSFIPDSNKDERYWERRRKNNEAAKRSREKRRQNDVLMEKRITQLKVENDQLRREVNELRSMLKMPLLPEDKLSKMGLNEELDEPRLRLLQPRPKPTTPQPLLDPGSMQRLLGAMLGNNYTSPIPSPVNHLLETLQNKAAPLSSLPPQKRFMQEMRNEEPELGNHTAQALVSAYLNSLANRDRETPKSEPEVKEPSITLPSMLLAQSPLLTANIPLLNVAAKACLPTPGLDAGAAALLLNPLSVLTTQQSVGGVVGNPLTSLATSLCKSDGNNNPILNVVAGQTNLPPKWLLANGGGSLLPCQTGSNASSVSSQISPSIANSDSGNSQNNELTAQEEKYRERRRRNNEAVRRCRELKRARMLQQQQQQIQKQQVESKEQVQSLCKTNGGNVQSLELQAQLQEMVRLYESKRQTSGTPASIVEAPTVSSSSSTTPSEAFPGAGAGFSSSEEPNNEAAPMSPSHAHKSKRRCTEPTPTASACLPPQVIL</sequence>
<dbReference type="Gene3D" id="1.20.5.170">
    <property type="match status" value="2"/>
</dbReference>
<dbReference type="Proteomes" id="UP001626550">
    <property type="component" value="Unassembled WGS sequence"/>
</dbReference>
<reference evidence="8 9" key="1">
    <citation type="submission" date="2024-11" db="EMBL/GenBank/DDBJ databases">
        <title>Adaptive evolution of stress response genes in parasites aligns with host niche diversity.</title>
        <authorList>
            <person name="Hahn C."/>
            <person name="Resl P."/>
        </authorList>
    </citation>
    <scope>NUCLEOTIDE SEQUENCE [LARGE SCALE GENOMIC DNA]</scope>
    <source>
        <strain evidence="8">EGGRZ-B1_66</strain>
        <tissue evidence="8">Body</tissue>
    </source>
</reference>
<name>A0ABD2PZ26_9PLAT</name>
<evidence type="ECO:0000313" key="8">
    <source>
        <dbReference type="EMBL" id="KAL3312675.1"/>
    </source>
</evidence>
<dbReference type="CDD" id="cd14694">
    <property type="entry name" value="bZIP_NFIL3"/>
    <property type="match status" value="1"/>
</dbReference>
<dbReference type="InterPro" id="IPR047229">
    <property type="entry name" value="NFIL3-like"/>
</dbReference>
<keyword evidence="2" id="KW-0805">Transcription regulation</keyword>
<feature type="region of interest" description="Disordered" evidence="6">
    <location>
        <begin position="1"/>
        <end position="28"/>
    </location>
</feature>
<comment type="similarity">
    <text evidence="1">Belongs to the bZIP family. NFIL3 subfamily.</text>
</comment>
<gene>
    <name evidence="8" type="ORF">Ciccas_008731</name>
</gene>
<dbReference type="SUPFAM" id="SSF57959">
    <property type="entry name" value="Leucine zipper domain"/>
    <property type="match status" value="2"/>
</dbReference>
<evidence type="ECO:0000256" key="6">
    <source>
        <dbReference type="SAM" id="MobiDB-lite"/>
    </source>
</evidence>
<dbReference type="PANTHER" id="PTHR15284">
    <property type="entry name" value="NUCLEAR FACTOR INTERLEUKIN-3-REGULATED PROTEIN"/>
    <property type="match status" value="1"/>
</dbReference>
<feature type="region of interest" description="Disordered" evidence="6">
    <location>
        <begin position="43"/>
        <end position="127"/>
    </location>
</feature>
<evidence type="ECO:0000313" key="9">
    <source>
        <dbReference type="Proteomes" id="UP001626550"/>
    </source>
</evidence>
<accession>A0ABD2PZ26</accession>
<evidence type="ECO:0000256" key="3">
    <source>
        <dbReference type="ARBA" id="ARBA00023125"/>
    </source>
</evidence>
<feature type="compositionally biased region" description="Low complexity" evidence="6">
    <location>
        <begin position="513"/>
        <end position="529"/>
    </location>
</feature>
<dbReference type="FunFam" id="1.20.5.170:FF:000025">
    <property type="entry name" value="nuclear factor interleukin-3-regulated protein-like"/>
    <property type="match status" value="1"/>
</dbReference>
<feature type="compositionally biased region" description="Basic and acidic residues" evidence="6">
    <location>
        <begin position="99"/>
        <end position="127"/>
    </location>
</feature>
<dbReference type="InterPro" id="IPR004827">
    <property type="entry name" value="bZIP"/>
</dbReference>